<dbReference type="FunFam" id="3.30.40.10:FF:000190">
    <property type="entry name" value="B-cell CLL/lymphoma 9, isoform CRA_a"/>
    <property type="match status" value="1"/>
</dbReference>
<keyword evidence="5" id="KW-0879">Wnt signaling pathway</keyword>
<feature type="compositionally biased region" description="Polar residues" evidence="10">
    <location>
        <begin position="585"/>
        <end position="598"/>
    </location>
</feature>
<comment type="caution">
    <text evidence="12">The sequence shown here is derived from an EMBL/GenBank/DDBJ whole genome shotgun (WGS) entry which is preliminary data.</text>
</comment>
<dbReference type="EMBL" id="JADDUC020000002">
    <property type="protein sequence ID" value="KAI1242408.1"/>
    <property type="molecule type" value="Genomic_DNA"/>
</dbReference>
<dbReference type="InterPro" id="IPR015668">
    <property type="entry name" value="Bcl-9/Bcl-9l"/>
</dbReference>
<comment type="subcellular location">
    <subcellularLocation>
        <location evidence="1">Nucleus</location>
    </subcellularLocation>
</comment>
<dbReference type="GO" id="GO:0060070">
    <property type="term" value="P:canonical Wnt signaling pathway"/>
    <property type="evidence" value="ECO:0007669"/>
    <property type="project" value="InterPro"/>
</dbReference>
<dbReference type="EMBL" id="JADDUC010000032">
    <property type="protein sequence ID" value="KAG0122898.1"/>
    <property type="molecule type" value="Genomic_DNA"/>
</dbReference>
<feature type="region of interest" description="Disordered" evidence="10">
    <location>
        <begin position="1427"/>
        <end position="1449"/>
    </location>
</feature>
<evidence type="ECO:0000256" key="7">
    <source>
        <dbReference type="ARBA" id="ARBA00023242"/>
    </source>
</evidence>
<dbReference type="GO" id="GO:0045944">
    <property type="term" value="P:positive regulation of transcription by RNA polymerase II"/>
    <property type="evidence" value="ECO:0007669"/>
    <property type="project" value="TreeGrafter"/>
</dbReference>
<dbReference type="GO" id="GO:1990907">
    <property type="term" value="C:beta-catenin-TCF complex"/>
    <property type="evidence" value="ECO:0007669"/>
    <property type="project" value="TreeGrafter"/>
</dbReference>
<dbReference type="Pfam" id="PF11502">
    <property type="entry name" value="BCL9"/>
    <property type="match status" value="1"/>
</dbReference>
<evidence type="ECO:0000256" key="5">
    <source>
        <dbReference type="ARBA" id="ARBA00022687"/>
    </source>
</evidence>
<reference evidence="12" key="1">
    <citation type="submission" date="2020-10" db="EMBL/GenBank/DDBJ databases">
        <title>Feather gene expression reveals the developmental basis of iridescence in African starlings.</title>
        <authorList>
            <person name="Rubenstein D.R."/>
        </authorList>
    </citation>
    <scope>NUCLEOTIDE SEQUENCE</scope>
    <source>
        <strain evidence="12">SS15</strain>
        <tissue evidence="12">Liver</tissue>
    </source>
</reference>
<feature type="compositionally biased region" description="Low complexity" evidence="10">
    <location>
        <begin position="218"/>
        <end position="233"/>
    </location>
</feature>
<dbReference type="PANTHER" id="PTHR15185">
    <property type="entry name" value="BCL9"/>
    <property type="match status" value="1"/>
</dbReference>
<feature type="compositionally biased region" description="Pro residues" evidence="10">
    <location>
        <begin position="1111"/>
        <end position="1121"/>
    </location>
</feature>
<keyword evidence="14" id="KW-1185">Reference proteome</keyword>
<evidence type="ECO:0000256" key="4">
    <source>
        <dbReference type="ARBA" id="ARBA00022553"/>
    </source>
</evidence>
<reference evidence="13 14" key="2">
    <citation type="journal article" date="2021" name="J. Hered.">
        <title>Feather Gene Expression Elucidates the Developmental Basis of Plumage Iridescence in African Starlings.</title>
        <authorList>
            <person name="Rubenstein D.R."/>
            <person name="Corvelo A."/>
            <person name="MacManes M.D."/>
            <person name="Maia R."/>
            <person name="Narzisi G."/>
            <person name="Rousaki A."/>
            <person name="Vandenabeele P."/>
            <person name="Shawkey M.D."/>
            <person name="Solomon J."/>
        </authorList>
    </citation>
    <scope>NUCLEOTIDE SEQUENCE [LARGE SCALE GENOMIC DNA]</scope>
    <source>
        <strain evidence="13">SS15</strain>
    </source>
</reference>
<evidence type="ECO:0000256" key="2">
    <source>
        <dbReference type="ARBA" id="ARBA00009200"/>
    </source>
</evidence>
<reference evidence="13" key="3">
    <citation type="submission" date="2022-01" db="EMBL/GenBank/DDBJ databases">
        <authorList>
            <person name="Rubenstein D.R."/>
        </authorList>
    </citation>
    <scope>NUCLEOTIDE SEQUENCE</scope>
    <source>
        <strain evidence="13">SS15</strain>
        <tissue evidence="13">Liver</tissue>
    </source>
</reference>
<organism evidence="12">
    <name type="scientific">Lamprotornis superbus</name>
    <dbReference type="NCBI Taxonomy" id="245042"/>
    <lineage>
        <taxon>Eukaryota</taxon>
        <taxon>Metazoa</taxon>
        <taxon>Chordata</taxon>
        <taxon>Craniata</taxon>
        <taxon>Vertebrata</taxon>
        <taxon>Euteleostomi</taxon>
        <taxon>Archelosauria</taxon>
        <taxon>Archosauria</taxon>
        <taxon>Dinosauria</taxon>
        <taxon>Saurischia</taxon>
        <taxon>Theropoda</taxon>
        <taxon>Coelurosauria</taxon>
        <taxon>Aves</taxon>
        <taxon>Neognathae</taxon>
        <taxon>Neoaves</taxon>
        <taxon>Telluraves</taxon>
        <taxon>Australaves</taxon>
        <taxon>Passeriformes</taxon>
        <taxon>Sturnidae</taxon>
        <taxon>Lamprotornis</taxon>
    </lineage>
</organism>
<dbReference type="OrthoDB" id="7668649at2759"/>
<feature type="compositionally biased region" description="Basic and acidic residues" evidence="10">
    <location>
        <begin position="291"/>
        <end position="306"/>
    </location>
</feature>
<feature type="domain" description="B-cell lymphoma 9 beta-catenin binding" evidence="11">
    <location>
        <begin position="525"/>
        <end position="563"/>
    </location>
</feature>
<keyword evidence="3" id="KW-0488">Methylation</keyword>
<feature type="compositionally biased region" description="Low complexity" evidence="10">
    <location>
        <begin position="419"/>
        <end position="430"/>
    </location>
</feature>
<feature type="region of interest" description="Disordered" evidence="10">
    <location>
        <begin position="405"/>
        <end position="636"/>
    </location>
</feature>
<dbReference type="Proteomes" id="UP000618051">
    <property type="component" value="Unassembled WGS sequence"/>
</dbReference>
<evidence type="ECO:0000256" key="10">
    <source>
        <dbReference type="SAM" id="MobiDB-lite"/>
    </source>
</evidence>
<keyword evidence="4" id="KW-0597">Phosphoprotein</keyword>
<feature type="compositionally biased region" description="Gly residues" evidence="10">
    <location>
        <begin position="249"/>
        <end position="265"/>
    </location>
</feature>
<evidence type="ECO:0000256" key="1">
    <source>
        <dbReference type="ARBA" id="ARBA00004123"/>
    </source>
</evidence>
<accession>A0A835NZ60</accession>
<feature type="region of interest" description="Disordered" evidence="10">
    <location>
        <begin position="972"/>
        <end position="1178"/>
    </location>
</feature>
<feature type="compositionally biased region" description="Polar residues" evidence="10">
    <location>
        <begin position="467"/>
        <end position="501"/>
    </location>
</feature>
<dbReference type="InterPro" id="IPR024670">
    <property type="entry name" value="BCL9_beta-catenin-bd_dom"/>
</dbReference>
<evidence type="ECO:0000256" key="3">
    <source>
        <dbReference type="ARBA" id="ARBA00022481"/>
    </source>
</evidence>
<evidence type="ECO:0000256" key="6">
    <source>
        <dbReference type="ARBA" id="ARBA00022990"/>
    </source>
</evidence>
<feature type="region of interest" description="Disordered" evidence="10">
    <location>
        <begin position="756"/>
        <end position="801"/>
    </location>
</feature>
<comment type="subunit">
    <text evidence="8">Binds to beta-catenin (CTNNB1), PYGO1 and PYGO2; the interaction with PYGO1 increases PYGO1 affinity to histone H3 methylated at 'Lys 4'.</text>
</comment>
<evidence type="ECO:0000313" key="12">
    <source>
        <dbReference type="EMBL" id="KAG0122898.1"/>
    </source>
</evidence>
<evidence type="ECO:0000259" key="11">
    <source>
        <dbReference type="Pfam" id="PF11502"/>
    </source>
</evidence>
<comment type="similarity">
    <text evidence="2">Belongs to the BCL9 family.</text>
</comment>
<feature type="compositionally biased region" description="Polar residues" evidence="10">
    <location>
        <begin position="205"/>
        <end position="217"/>
    </location>
</feature>
<evidence type="ECO:0000256" key="9">
    <source>
        <dbReference type="ARBA" id="ARBA00073745"/>
    </source>
</evidence>
<feature type="compositionally biased region" description="Polar residues" evidence="10">
    <location>
        <begin position="170"/>
        <end position="192"/>
    </location>
</feature>
<feature type="compositionally biased region" description="Polar residues" evidence="10">
    <location>
        <begin position="1038"/>
        <end position="1062"/>
    </location>
</feature>
<feature type="compositionally biased region" description="Polar residues" evidence="10">
    <location>
        <begin position="1258"/>
        <end position="1268"/>
    </location>
</feature>
<gene>
    <name evidence="13" type="ORF">IHE44_0005948</name>
    <name evidence="12" type="ORF">IHE44_008213</name>
</gene>
<dbReference type="InterPro" id="IPR013083">
    <property type="entry name" value="Znf_RING/FYVE/PHD"/>
</dbReference>
<evidence type="ECO:0000256" key="8">
    <source>
        <dbReference type="ARBA" id="ARBA00061958"/>
    </source>
</evidence>
<dbReference type="PANTHER" id="PTHR15185:SF5">
    <property type="entry name" value="B-CELL CLL_LYMPHOMA 9 PROTEIN"/>
    <property type="match status" value="1"/>
</dbReference>
<protein>
    <recommendedName>
        <fullName evidence="9">B-cell CLL/lymphoma 9 protein</fullName>
    </recommendedName>
</protein>
<sequence length="1653" mass="174839">MVGGAEVMLAAAPECARAELRSARCRDRVRDSVPGAPADPHLPVPLLLVKLKWQQHRGETDSGTVSESAKSLFQSQVNQVTVFCETMCPGDARLPLGSRRHASRECWSCRREVPSAKAARSKEKKGKQAASTERSGWQKVLRRCLWQHAPQRNLTRAHLRVCETVSSGFLSMHSSNPKVRNSPSGNTQSSPKSKQEVMVRPPTVMSPSGNPQLDSKFSNQGKQGGSTSQSQPSPCDPKSGGHTPKVLPGPGGSMGLKNGAGNGAKGKGKRERSISADSFEQREAGTPNDDPEIKDCNSADHVKSQESQHTPHSMTPSNASAPRSSTPSHGLTATLEPASGQKTPSKVVYVFSTEMANKAAEAVLKGQVETIVSFHIQNISNSKVERNTVPLVGNTCVGNPQITALRTEPKPLPQPQPPAAQDQNPPQNAKMQPTPPVSAPVSKPTGPPCPIDQDSPSVESKVMSVGSPANSTPLQTEGFGQSSTPNNRAVSPVSQGSNSSAADPKGPPQQGSGGDPSSLGENPDGLSQEQLEHRERSLQTLRDIQRMLFPDEKEFAGGQSGGPPPNAGVLDGPQKKPEGPIQAMMAQSQSLGKGSGSRTDGGAPFGPQGHRDMPFSPDEMGPPPMNSQSGAIGPDHLDHMTPEQVAWLKLQQEFYEEKRRKQEQVVVQQCSLQDMMVHQHGPRGVVRGPPPPYQMTPSEGWGPGGPEPFPEGMNMSHSLPPRGMAPHPNVPGSQMRLPGFAGMMNPDMEGPNIPNPASRPGLSGVSWPDDVPKIPDGRNFPPGQGVFSGPGRGERFPNPQGLPEELYQQQLAEKQMGLPPGLNMEGIRPGMEINRMMPSQRHMEPGNNPIFPRMPVEGPMSPSRGDFPKGIPPQMASSRELEFGMGPGSMKGDMGMNVSMGSNPPLVPQKLREAGVGPEEMMKLRPGVSEMLSSQQKMVPLPFGEHPQQEYGMGPRPFLPMSQGPGVGLRNLREQMGPDQRTNNRLSHMPPLPLNPTSNPNSLNTAPPAQRSLGRKPLDISAAGQVHSPGINPLKSPTMRQVQSPMMGSPSGNLKSPQTPSQLAGMLAGPTAAAAAASIKSPPVLGSAAASPVHLKSPSLPAPSPGWTSSPKPPLQSPGIPPNHKASLTMSSPAMLGNVESGGPPPSTASQSAPVTLPGNLPSSSPYTMPPEPTLSQNPLSIMMSRMSKFAMPSSTPLYHDAIKTVASSDDDSPPARSPNLPPMNSVPGMGINSQNPRISGPNPVGPMPTLSPMGMTQPLSHNNQMPSPNAMGPNIPPHGVPVGPGLMSHNPMMGHGSQESPMVPQGRLGFPQGFPPVQSPPQQVPFPHNGPSGGQGNFPAGMGFHGEGPLGRPTNLPQSSTDPALCKTGGPGGPDSFTVLGNNMPSVFTDPELQEVIRPGATGIPEFDLSRIIPSEKPSQTLQYFPRGEVPGRKQPQGPGPGFSHMQGMIGEQAPRMGLTLPGMGGPGPVGTPDIPLGTAPSMPGHNPMRPPAFLQQGMMGPHHRMMSPAQPAMPGQPALMSNPVAAVGMIPGKDRAPAGLYSHPGPVGSPGMMMSMQGMMGPQQNIMIPPQMRPRGKTAPEARGMDTGNHLSSRRKSMDSTDRRSTVCWKLFSMGQLGKLCTWNKEMQQSGEESVGNHNFHCLLHIEKLLS</sequence>
<dbReference type="Gene3D" id="3.30.40.10">
    <property type="entry name" value="Zinc/RING finger domain, C3HC4 (zinc finger)"/>
    <property type="match status" value="1"/>
</dbReference>
<keyword evidence="6" id="KW-0007">Acetylation</keyword>
<proteinExistence type="inferred from homology"/>
<evidence type="ECO:0000313" key="13">
    <source>
        <dbReference type="EMBL" id="KAI1242408.1"/>
    </source>
</evidence>
<feature type="compositionally biased region" description="Basic and acidic residues" evidence="10">
    <location>
        <begin position="530"/>
        <end position="555"/>
    </location>
</feature>
<feature type="region of interest" description="Disordered" evidence="10">
    <location>
        <begin position="1206"/>
        <end position="1330"/>
    </location>
</feature>
<evidence type="ECO:0000313" key="14">
    <source>
        <dbReference type="Proteomes" id="UP000618051"/>
    </source>
</evidence>
<feature type="compositionally biased region" description="Pro residues" evidence="10">
    <location>
        <begin position="1314"/>
        <end position="1325"/>
    </location>
</feature>
<feature type="compositionally biased region" description="Low complexity" evidence="10">
    <location>
        <begin position="995"/>
        <end position="1009"/>
    </location>
</feature>
<dbReference type="GO" id="GO:0005801">
    <property type="term" value="C:cis-Golgi network"/>
    <property type="evidence" value="ECO:0007669"/>
    <property type="project" value="UniProtKB-ARBA"/>
</dbReference>
<feature type="compositionally biased region" description="Polar residues" evidence="10">
    <location>
        <begin position="307"/>
        <end position="331"/>
    </location>
</feature>
<feature type="region of interest" description="Disordered" evidence="10">
    <location>
        <begin position="170"/>
        <end position="344"/>
    </location>
</feature>
<feature type="compositionally biased region" description="Basic and acidic residues" evidence="10">
    <location>
        <begin position="271"/>
        <end position="283"/>
    </location>
</feature>
<dbReference type="GO" id="GO:0003713">
    <property type="term" value="F:transcription coactivator activity"/>
    <property type="evidence" value="ECO:0007669"/>
    <property type="project" value="InterPro"/>
</dbReference>
<keyword evidence="7" id="KW-0539">Nucleus</keyword>
<name>A0A835NZ60_9PASS</name>
<dbReference type="GO" id="GO:0008013">
    <property type="term" value="F:beta-catenin binding"/>
    <property type="evidence" value="ECO:0007669"/>
    <property type="project" value="InterPro"/>
</dbReference>
<feature type="region of interest" description="Disordered" evidence="10">
    <location>
        <begin position="1576"/>
        <end position="1605"/>
    </location>
</feature>